<feature type="domain" description="Fibronectin type-III" evidence="7">
    <location>
        <begin position="411"/>
        <end position="500"/>
    </location>
</feature>
<evidence type="ECO:0000256" key="1">
    <source>
        <dbReference type="ARBA" id="ARBA00022658"/>
    </source>
</evidence>
<sequence>MTGCVLRRIVSMAGVAVMLAAVIAVPAAAQALDTPIVQLTAGGGHACGLGSDTRTYCWGRGAEGQLGDGRTTYRSSPVMVNTPAGASFTQLTAGQGHTCGLGSDAKTYCWGFGDYGQLGDGGTANRSNPGAVNLPAGVTLTQLTSGDRNTCGLGSDAKTYCWGIGNYGQLGNGGTPERSSPVAVSTPAGVSFTQLAGGINHTCALGSDTKAYCWGMGGKGQLGDGGTGIQSSPVAVNTPAGLTFTRLTAGGYHMCGLGSDAKAYCWGFGDHGQLGDGGNVNRSSPVAVTTPAGVTFTQLAAGSNHTCGLGSDTRTYCWGYGFYGQLGNGDTLKRSTPAEVTTPAGVTFTQLAAGWHFTCGLGSDTKAYCWGLNETSQLGDGGIANRSAPVAVSLTSSPGAPPPPANPPSAAPQPPAGVTVTTGNQQITVSWTAPSDLGDGTLTGYTVTVQPGGNSCTTVTTTCTITGLPEGMTYLITAVTTTTAGTSLAGNRYSGPPSRR</sequence>
<dbReference type="PROSITE" id="PS50012">
    <property type="entry name" value="RCC1_3"/>
    <property type="match status" value="6"/>
</dbReference>
<dbReference type="InterPro" id="IPR051553">
    <property type="entry name" value="Ran_GTPase-activating"/>
</dbReference>
<dbReference type="OrthoDB" id="9796385at2"/>
<keyword evidence="4" id="KW-0119">Carbohydrate metabolism</keyword>
<keyword evidence="4" id="KW-0624">Polysaccharide degradation</keyword>
<comment type="caution">
    <text evidence="8">The sequence shown here is derived from an EMBL/GenBank/DDBJ whole genome shotgun (WGS) entry which is preliminary data.</text>
</comment>
<dbReference type="InterPro" id="IPR013783">
    <property type="entry name" value="Ig-like_fold"/>
</dbReference>
<dbReference type="SUPFAM" id="SSF50985">
    <property type="entry name" value="RCC1/BLIP-II"/>
    <property type="match status" value="1"/>
</dbReference>
<dbReference type="GO" id="GO:0000272">
    <property type="term" value="P:polysaccharide catabolic process"/>
    <property type="evidence" value="ECO:0007669"/>
    <property type="project" value="UniProtKB-KW"/>
</dbReference>
<dbReference type="AlphaFoldDB" id="A0A2T0JEC2"/>
<keyword evidence="1" id="KW-0344">Guanine-nucleotide releasing factor</keyword>
<dbReference type="PANTHER" id="PTHR45982">
    <property type="entry name" value="REGULATOR OF CHROMOSOME CONDENSATION"/>
    <property type="match status" value="1"/>
</dbReference>
<keyword evidence="6" id="KW-0732">Signal</keyword>
<protein>
    <submittedName>
        <fullName evidence="8">Alpha-tubulin suppressor-like RCC1 family protein</fullName>
    </submittedName>
</protein>
<feature type="signal peptide" evidence="6">
    <location>
        <begin position="1"/>
        <end position="31"/>
    </location>
</feature>
<evidence type="ECO:0000256" key="5">
    <source>
        <dbReference type="SAM" id="MobiDB-lite"/>
    </source>
</evidence>
<dbReference type="GO" id="GO:0016798">
    <property type="term" value="F:hydrolase activity, acting on glycosyl bonds"/>
    <property type="evidence" value="ECO:0007669"/>
    <property type="project" value="UniProtKB-KW"/>
</dbReference>
<dbReference type="Pfam" id="PF00041">
    <property type="entry name" value="fn3"/>
    <property type="match status" value="1"/>
</dbReference>
<dbReference type="InterPro" id="IPR009091">
    <property type="entry name" value="RCC1/BLIP-II"/>
</dbReference>
<evidence type="ECO:0000313" key="9">
    <source>
        <dbReference type="Proteomes" id="UP000239415"/>
    </source>
</evidence>
<dbReference type="PROSITE" id="PS50853">
    <property type="entry name" value="FN3"/>
    <property type="match status" value="1"/>
</dbReference>
<name>A0A2T0JEC2_9ACTN</name>
<evidence type="ECO:0000313" key="8">
    <source>
        <dbReference type="EMBL" id="PRX06005.1"/>
    </source>
</evidence>
<reference evidence="8 9" key="1">
    <citation type="submission" date="2018-03" db="EMBL/GenBank/DDBJ databases">
        <title>Genomic Encyclopedia of Archaeal and Bacterial Type Strains, Phase II (KMG-II): from individual species to whole genera.</title>
        <authorList>
            <person name="Goeker M."/>
        </authorList>
    </citation>
    <scope>NUCLEOTIDE SEQUENCE [LARGE SCALE GENOMIC DNA]</scope>
    <source>
        <strain evidence="8 9">DSM 43146</strain>
    </source>
</reference>
<feature type="chain" id="PRO_5015573519" evidence="6">
    <location>
        <begin position="32"/>
        <end position="500"/>
    </location>
</feature>
<evidence type="ECO:0000256" key="3">
    <source>
        <dbReference type="ARBA" id="ARBA00023295"/>
    </source>
</evidence>
<keyword evidence="3" id="KW-0378">Hydrolase</keyword>
<dbReference type="Gene3D" id="2.60.40.10">
    <property type="entry name" value="Immunoglobulins"/>
    <property type="match status" value="1"/>
</dbReference>
<evidence type="ECO:0000259" key="7">
    <source>
        <dbReference type="PROSITE" id="PS50853"/>
    </source>
</evidence>
<keyword evidence="9" id="KW-1185">Reference proteome</keyword>
<keyword evidence="2" id="KW-0677">Repeat</keyword>
<dbReference type="Pfam" id="PF00415">
    <property type="entry name" value="RCC1"/>
    <property type="match status" value="1"/>
</dbReference>
<dbReference type="PANTHER" id="PTHR45982:SF1">
    <property type="entry name" value="REGULATOR OF CHROMOSOME CONDENSATION"/>
    <property type="match status" value="1"/>
</dbReference>
<accession>A0A2T0JEC2</accession>
<feature type="compositionally biased region" description="Pro residues" evidence="5">
    <location>
        <begin position="399"/>
        <end position="415"/>
    </location>
</feature>
<dbReference type="SUPFAM" id="SSF49265">
    <property type="entry name" value="Fibronectin type III"/>
    <property type="match status" value="1"/>
</dbReference>
<feature type="region of interest" description="Disordered" evidence="5">
    <location>
        <begin position="392"/>
        <end position="420"/>
    </location>
</feature>
<evidence type="ECO:0000256" key="2">
    <source>
        <dbReference type="ARBA" id="ARBA00022737"/>
    </source>
</evidence>
<dbReference type="SMART" id="SM00060">
    <property type="entry name" value="FN3"/>
    <property type="match status" value="1"/>
</dbReference>
<dbReference type="Pfam" id="PF25390">
    <property type="entry name" value="WD40_RLD"/>
    <property type="match status" value="1"/>
</dbReference>
<dbReference type="InterPro" id="IPR058923">
    <property type="entry name" value="RCC1-like_dom"/>
</dbReference>
<dbReference type="EMBL" id="PVMZ01000044">
    <property type="protein sequence ID" value="PRX06005.1"/>
    <property type="molecule type" value="Genomic_DNA"/>
</dbReference>
<gene>
    <name evidence="8" type="ORF">CLV67_14429</name>
</gene>
<proteinExistence type="predicted"/>
<dbReference type="InterPro" id="IPR036116">
    <property type="entry name" value="FN3_sf"/>
</dbReference>
<evidence type="ECO:0000256" key="4">
    <source>
        <dbReference type="ARBA" id="ARBA00023326"/>
    </source>
</evidence>
<dbReference type="InterPro" id="IPR000408">
    <property type="entry name" value="Reg_chr_condens"/>
</dbReference>
<dbReference type="GO" id="GO:0005737">
    <property type="term" value="C:cytoplasm"/>
    <property type="evidence" value="ECO:0007669"/>
    <property type="project" value="TreeGrafter"/>
</dbReference>
<keyword evidence="3" id="KW-0326">Glycosidase</keyword>
<dbReference type="GO" id="GO:0005085">
    <property type="term" value="F:guanyl-nucleotide exchange factor activity"/>
    <property type="evidence" value="ECO:0007669"/>
    <property type="project" value="TreeGrafter"/>
</dbReference>
<dbReference type="InterPro" id="IPR003961">
    <property type="entry name" value="FN3_dom"/>
</dbReference>
<dbReference type="Gene3D" id="2.130.10.30">
    <property type="entry name" value="Regulator of chromosome condensation 1/beta-lactamase-inhibitor protein II"/>
    <property type="match status" value="2"/>
</dbReference>
<dbReference type="Proteomes" id="UP000239415">
    <property type="component" value="Unassembled WGS sequence"/>
</dbReference>
<organism evidence="8 9">
    <name type="scientific">Actinoplanes italicus</name>
    <dbReference type="NCBI Taxonomy" id="113567"/>
    <lineage>
        <taxon>Bacteria</taxon>
        <taxon>Bacillati</taxon>
        <taxon>Actinomycetota</taxon>
        <taxon>Actinomycetes</taxon>
        <taxon>Micromonosporales</taxon>
        <taxon>Micromonosporaceae</taxon>
        <taxon>Actinoplanes</taxon>
    </lineage>
</organism>
<evidence type="ECO:0000256" key="6">
    <source>
        <dbReference type="SAM" id="SignalP"/>
    </source>
</evidence>
<dbReference type="PRINTS" id="PR00633">
    <property type="entry name" value="RCCNDNSATION"/>
</dbReference>